<sequence length="616" mass="69885">MVKLSITPLPDETQILIGNYGIDHSFVRGIARVDTQSSKHSIYIDKLLVRLKCSTNCSYYQQYDMELMKRERTWWDDEVILLKGHVRKTLPEDKLLIPVEADIYVPECISPGTLLEIPFEIPLPDPVDNIPLIPPLYKINSSASSGTAYYEAANKLEVILELHETFPPENKKSELNFFQSLFFKPRVKVFKYAIPKIVVWDPRIIPKILFPETKNWRSSPGAIPCEYDFEIYNSVVGPGDDLIFSYRIAIASEAEKEGVRSLQSMEARSGSGPSNSAGNIGSANGGFVELSELRRSDSKAGLLSQRIGRGGGTGDGLYAESEASIRLSSLSFHGKHFPINSSTPKMQESSNCLTLAAVDIKHSIRVDIEFRNIMEDKVPPERLAFECNIIVGCVGKRECLRLLEDYPELVPPLDYDKICGTDIWMPKYEEEDPVFPPNYVKSANHELLEKNNADVDKSRESSEDEEFEEPWRVKEEDFLLKAKDRNNQESVDDFQSIIDEHSVEQEMNNDKSINMERIVLNNDEENYRKEENNDEIDNSNNNLDIILHPLTNRGMEVKTQLQPTTIEEPSVNTLQKEEENYKNYKPGPAIIDTNDKKSNLSFCLQCCFANSGNSTS</sequence>
<feature type="compositionally biased region" description="Basic and acidic residues" evidence="1">
    <location>
        <begin position="451"/>
        <end position="461"/>
    </location>
</feature>
<protein>
    <submittedName>
        <fullName evidence="2">Uncharacterized protein</fullName>
    </submittedName>
</protein>
<feature type="region of interest" description="Disordered" evidence="1">
    <location>
        <begin position="261"/>
        <end position="282"/>
    </location>
</feature>
<feature type="region of interest" description="Disordered" evidence="1">
    <location>
        <begin position="451"/>
        <end position="470"/>
    </location>
</feature>
<organism evidence="2 3">
    <name type="scientific">Clydaea vesicula</name>
    <dbReference type="NCBI Taxonomy" id="447962"/>
    <lineage>
        <taxon>Eukaryota</taxon>
        <taxon>Fungi</taxon>
        <taxon>Fungi incertae sedis</taxon>
        <taxon>Chytridiomycota</taxon>
        <taxon>Chytridiomycota incertae sedis</taxon>
        <taxon>Chytridiomycetes</taxon>
        <taxon>Lobulomycetales</taxon>
        <taxon>Lobulomycetaceae</taxon>
        <taxon>Clydaea</taxon>
    </lineage>
</organism>
<dbReference type="Proteomes" id="UP001211065">
    <property type="component" value="Unassembled WGS sequence"/>
</dbReference>
<evidence type="ECO:0000313" key="3">
    <source>
        <dbReference type="Proteomes" id="UP001211065"/>
    </source>
</evidence>
<dbReference type="EMBL" id="JADGJW010000003">
    <property type="protein sequence ID" value="KAJ3228317.1"/>
    <property type="molecule type" value="Genomic_DNA"/>
</dbReference>
<feature type="compositionally biased region" description="Low complexity" evidence="1">
    <location>
        <begin position="267"/>
        <end position="282"/>
    </location>
</feature>
<accession>A0AAD5U8I1</accession>
<dbReference type="AlphaFoldDB" id="A0AAD5U8I1"/>
<gene>
    <name evidence="2" type="ORF">HK099_004310</name>
</gene>
<name>A0AAD5U8I1_9FUNG</name>
<keyword evidence="3" id="KW-1185">Reference proteome</keyword>
<evidence type="ECO:0000313" key="2">
    <source>
        <dbReference type="EMBL" id="KAJ3228317.1"/>
    </source>
</evidence>
<proteinExistence type="predicted"/>
<evidence type="ECO:0000256" key="1">
    <source>
        <dbReference type="SAM" id="MobiDB-lite"/>
    </source>
</evidence>
<reference evidence="2" key="1">
    <citation type="submission" date="2020-05" db="EMBL/GenBank/DDBJ databases">
        <title>Phylogenomic resolution of chytrid fungi.</title>
        <authorList>
            <person name="Stajich J.E."/>
            <person name="Amses K."/>
            <person name="Simmons R."/>
            <person name="Seto K."/>
            <person name="Myers J."/>
            <person name="Bonds A."/>
            <person name="Quandt C.A."/>
            <person name="Barry K."/>
            <person name="Liu P."/>
            <person name="Grigoriev I."/>
            <person name="Longcore J.E."/>
            <person name="James T.Y."/>
        </authorList>
    </citation>
    <scope>NUCLEOTIDE SEQUENCE</scope>
    <source>
        <strain evidence="2">JEL0476</strain>
    </source>
</reference>
<comment type="caution">
    <text evidence="2">The sequence shown here is derived from an EMBL/GenBank/DDBJ whole genome shotgun (WGS) entry which is preliminary data.</text>
</comment>